<dbReference type="Proteomes" id="UP001321760">
    <property type="component" value="Unassembled WGS sequence"/>
</dbReference>
<organism evidence="2 3">
    <name type="scientific">Podospora aff. communis PSN243</name>
    <dbReference type="NCBI Taxonomy" id="3040156"/>
    <lineage>
        <taxon>Eukaryota</taxon>
        <taxon>Fungi</taxon>
        <taxon>Dikarya</taxon>
        <taxon>Ascomycota</taxon>
        <taxon>Pezizomycotina</taxon>
        <taxon>Sordariomycetes</taxon>
        <taxon>Sordariomycetidae</taxon>
        <taxon>Sordariales</taxon>
        <taxon>Podosporaceae</taxon>
        <taxon>Podospora</taxon>
    </lineage>
</organism>
<proteinExistence type="predicted"/>
<name>A0AAV9GNM1_9PEZI</name>
<dbReference type="AlphaFoldDB" id="A0AAV9GNM1"/>
<evidence type="ECO:0000313" key="3">
    <source>
        <dbReference type="Proteomes" id="UP001321760"/>
    </source>
</evidence>
<accession>A0AAV9GNM1</accession>
<reference evidence="2" key="1">
    <citation type="journal article" date="2023" name="Mol. Phylogenet. Evol.">
        <title>Genome-scale phylogeny and comparative genomics of the fungal order Sordariales.</title>
        <authorList>
            <person name="Hensen N."/>
            <person name="Bonometti L."/>
            <person name="Westerberg I."/>
            <person name="Brannstrom I.O."/>
            <person name="Guillou S."/>
            <person name="Cros-Aarteil S."/>
            <person name="Calhoun S."/>
            <person name="Haridas S."/>
            <person name="Kuo A."/>
            <person name="Mondo S."/>
            <person name="Pangilinan J."/>
            <person name="Riley R."/>
            <person name="LaButti K."/>
            <person name="Andreopoulos B."/>
            <person name="Lipzen A."/>
            <person name="Chen C."/>
            <person name="Yan M."/>
            <person name="Daum C."/>
            <person name="Ng V."/>
            <person name="Clum A."/>
            <person name="Steindorff A."/>
            <person name="Ohm R.A."/>
            <person name="Martin F."/>
            <person name="Silar P."/>
            <person name="Natvig D.O."/>
            <person name="Lalanne C."/>
            <person name="Gautier V."/>
            <person name="Ament-Velasquez S.L."/>
            <person name="Kruys A."/>
            <person name="Hutchinson M.I."/>
            <person name="Powell A.J."/>
            <person name="Barry K."/>
            <person name="Miller A.N."/>
            <person name="Grigoriev I.V."/>
            <person name="Debuchy R."/>
            <person name="Gladieux P."/>
            <person name="Hiltunen Thoren M."/>
            <person name="Johannesson H."/>
        </authorList>
    </citation>
    <scope>NUCLEOTIDE SEQUENCE</scope>
    <source>
        <strain evidence="2">PSN243</strain>
    </source>
</reference>
<protein>
    <submittedName>
        <fullName evidence="2">Uncharacterized protein</fullName>
    </submittedName>
</protein>
<gene>
    <name evidence="2" type="ORF">QBC34DRAFT_98112</name>
</gene>
<keyword evidence="3" id="KW-1185">Reference proteome</keyword>
<comment type="caution">
    <text evidence="2">The sequence shown here is derived from an EMBL/GenBank/DDBJ whole genome shotgun (WGS) entry which is preliminary data.</text>
</comment>
<evidence type="ECO:0000313" key="2">
    <source>
        <dbReference type="EMBL" id="KAK4449105.1"/>
    </source>
</evidence>
<feature type="region of interest" description="Disordered" evidence="1">
    <location>
        <begin position="1"/>
        <end position="22"/>
    </location>
</feature>
<feature type="compositionally biased region" description="Low complexity" evidence="1">
    <location>
        <begin position="13"/>
        <end position="22"/>
    </location>
</feature>
<evidence type="ECO:0000256" key="1">
    <source>
        <dbReference type="SAM" id="MobiDB-lite"/>
    </source>
</evidence>
<dbReference type="EMBL" id="MU865939">
    <property type="protein sequence ID" value="KAK4449105.1"/>
    <property type="molecule type" value="Genomic_DNA"/>
</dbReference>
<reference evidence="2" key="2">
    <citation type="submission" date="2023-05" db="EMBL/GenBank/DDBJ databases">
        <authorList>
            <consortium name="Lawrence Berkeley National Laboratory"/>
            <person name="Steindorff A."/>
            <person name="Hensen N."/>
            <person name="Bonometti L."/>
            <person name="Westerberg I."/>
            <person name="Brannstrom I.O."/>
            <person name="Guillou S."/>
            <person name="Cros-Aarteil S."/>
            <person name="Calhoun S."/>
            <person name="Haridas S."/>
            <person name="Kuo A."/>
            <person name="Mondo S."/>
            <person name="Pangilinan J."/>
            <person name="Riley R."/>
            <person name="Labutti K."/>
            <person name="Andreopoulos B."/>
            <person name="Lipzen A."/>
            <person name="Chen C."/>
            <person name="Yanf M."/>
            <person name="Daum C."/>
            <person name="Ng V."/>
            <person name="Clum A."/>
            <person name="Ohm R."/>
            <person name="Martin F."/>
            <person name="Silar P."/>
            <person name="Natvig D."/>
            <person name="Lalanne C."/>
            <person name="Gautier V."/>
            <person name="Ament-Velasquez S.L."/>
            <person name="Kruys A."/>
            <person name="Hutchinson M.I."/>
            <person name="Powell A.J."/>
            <person name="Barry K."/>
            <person name="Miller A.N."/>
            <person name="Grigoriev I.V."/>
            <person name="Debuchy R."/>
            <person name="Gladieux P."/>
            <person name="Thoren M.H."/>
            <person name="Johannesson H."/>
        </authorList>
    </citation>
    <scope>NUCLEOTIDE SEQUENCE</scope>
    <source>
        <strain evidence="2">PSN243</strain>
    </source>
</reference>
<feature type="compositionally biased region" description="Polar residues" evidence="1">
    <location>
        <begin position="1"/>
        <end position="11"/>
    </location>
</feature>
<sequence length="226" mass="24708">MAASRSSSLCHDSTAGATRGIGTGTSTQSCIRLYRLTAPGMAGAQALQWAVLGLIGWHGVARGHPRRQSDTRTTFCRRLPFPNDPQKVRSHSWLLPMSPLSPDERIWRARTLNSGTDSPPLPRCPVPCLPEVMLYPFCIAISSILTALLPFSCPPGTEEAETKMGIGRSKRKKKKMVTRKMAAFAPAFREQRGGRGMTSSPYRAAILSSSNTQPANILCQVDIWQN</sequence>
<dbReference type="PROSITE" id="PS51257">
    <property type="entry name" value="PROKAR_LIPOPROTEIN"/>
    <property type="match status" value="1"/>
</dbReference>